<dbReference type="GO" id="GO:1990380">
    <property type="term" value="F:K48-linked deubiquitinase activity"/>
    <property type="evidence" value="ECO:0007669"/>
    <property type="project" value="UniProtKB-UniRule"/>
</dbReference>
<evidence type="ECO:0000259" key="10">
    <source>
        <dbReference type="PROSITE" id="PS50222"/>
    </source>
</evidence>
<dbReference type="Proteomes" id="UP000838412">
    <property type="component" value="Chromosome 10"/>
</dbReference>
<gene>
    <name evidence="11" type="primary">MINDY3</name>
    <name evidence="11" type="ORF">BLAG_LOCUS2804</name>
</gene>
<dbReference type="PANTHER" id="PTHR12473:SF17">
    <property type="entry name" value="UBIQUITIN CARBOXYL-TERMINAL HYDROLASE MINDY-3"/>
    <property type="match status" value="1"/>
</dbReference>
<dbReference type="GO" id="GO:0071108">
    <property type="term" value="P:protein K48-linked deubiquitination"/>
    <property type="evidence" value="ECO:0007669"/>
    <property type="project" value="InterPro"/>
</dbReference>
<dbReference type="PROSITE" id="PS50222">
    <property type="entry name" value="EF_HAND_2"/>
    <property type="match status" value="1"/>
</dbReference>
<reference evidence="11" key="1">
    <citation type="submission" date="2022-01" db="EMBL/GenBank/DDBJ databases">
        <authorList>
            <person name="Braso-Vives M."/>
        </authorList>
    </citation>
    <scope>NUCLEOTIDE SEQUENCE</scope>
</reference>
<name>A0A8J9W297_BRALA</name>
<feature type="domain" description="EF-hand" evidence="10">
    <location>
        <begin position="315"/>
        <end position="350"/>
    </location>
</feature>
<dbReference type="AlphaFoldDB" id="A0A8J9W297"/>
<evidence type="ECO:0000256" key="3">
    <source>
        <dbReference type="ARBA" id="ARBA00011074"/>
    </source>
</evidence>
<comment type="similarity">
    <text evidence="3 8">Belongs to the MINDY deubiquitinase family. FAM188 subfamily.</text>
</comment>
<dbReference type="EC" id="3.4.19.12" evidence="8"/>
<dbReference type="Pfam" id="PF13898">
    <property type="entry name" value="MINDY-3_4_CD"/>
    <property type="match status" value="1"/>
</dbReference>
<dbReference type="GO" id="GO:0006508">
    <property type="term" value="P:proteolysis"/>
    <property type="evidence" value="ECO:0007669"/>
    <property type="project" value="UniProtKB-KW"/>
</dbReference>
<dbReference type="SUPFAM" id="SSF47473">
    <property type="entry name" value="EF-hand"/>
    <property type="match status" value="1"/>
</dbReference>
<sequence length="459" mass="51222">MTEPRQDEVAVPLEDLVTLVWGRNIRPDVFTRWSQGLEFSEDEPTALIQHEGGPCGIIVPLQASLLKNLLFSEGAPEQWNNLSADQAKQLLLMSLCEVFELCGVEKVVLVYQCTKKDKSGEEAMETGEGSGENTTAEEQEPPTQDTGSAQEEGPVTAVDEFHQSLRMRQFSCADNLKTMIESSYEIFHGRHGVLLFLYSVILSKGIENIKNEVTDPTEPLIDSVHGHGSQSLINLLLTGYAVSHVWDGDQDVAGLKLRGIPRQGKVGFLTLLEHLRYCEVGSYLKNPEFPIWILGSETHLTVLFSKEMTLVAPESRDAEARRIFKSYDPEGNGFISTILLGDVLRALDLCAEEEYVDIMQKKLDSEQLGIIVLEQFMQEFFANEEKSPIPESFTVYHYNGLKRSSNNGKVQYQQGKAMIQDLGEVKCVTTDNSAIKTCLATKWPGVEVLWDNDISPSLN</sequence>
<evidence type="ECO:0000256" key="7">
    <source>
        <dbReference type="ARBA" id="ARBA00022807"/>
    </source>
</evidence>
<comment type="function">
    <text evidence="2 8">Hydrolase that can remove 'Lys-48'-linked conjugated ubiquitin from proteins.</text>
</comment>
<dbReference type="Gene3D" id="1.10.238.10">
    <property type="entry name" value="EF-hand"/>
    <property type="match status" value="1"/>
</dbReference>
<dbReference type="PANTHER" id="PTHR12473">
    <property type="entry name" value="UBIQUITIN CARBOXYL-TERMINAL HYDROLASE MINDY-4-RELATED"/>
    <property type="match status" value="1"/>
</dbReference>
<evidence type="ECO:0000256" key="1">
    <source>
        <dbReference type="ARBA" id="ARBA00000707"/>
    </source>
</evidence>
<evidence type="ECO:0000256" key="2">
    <source>
        <dbReference type="ARBA" id="ARBA00002107"/>
    </source>
</evidence>
<keyword evidence="6 8" id="KW-0378">Hydrolase</keyword>
<evidence type="ECO:0000256" key="5">
    <source>
        <dbReference type="ARBA" id="ARBA00022786"/>
    </source>
</evidence>
<dbReference type="InterPro" id="IPR025257">
    <property type="entry name" value="MINDY-3/4_CD"/>
</dbReference>
<keyword evidence="12" id="KW-1185">Reference proteome</keyword>
<dbReference type="InterPro" id="IPR039785">
    <property type="entry name" value="MINY3/4"/>
</dbReference>
<keyword evidence="5 8" id="KW-0833">Ubl conjugation pathway</keyword>
<dbReference type="InterPro" id="IPR002048">
    <property type="entry name" value="EF_hand_dom"/>
</dbReference>
<dbReference type="GO" id="GO:0004843">
    <property type="term" value="F:cysteine-type deubiquitinase activity"/>
    <property type="evidence" value="ECO:0007669"/>
    <property type="project" value="UniProtKB-UniRule"/>
</dbReference>
<proteinExistence type="inferred from homology"/>
<evidence type="ECO:0000313" key="12">
    <source>
        <dbReference type="Proteomes" id="UP000838412"/>
    </source>
</evidence>
<dbReference type="InterPro" id="IPR011992">
    <property type="entry name" value="EF-hand-dom_pair"/>
</dbReference>
<organism evidence="11 12">
    <name type="scientific">Branchiostoma lanceolatum</name>
    <name type="common">Common lancelet</name>
    <name type="synonym">Amphioxus lanceolatum</name>
    <dbReference type="NCBI Taxonomy" id="7740"/>
    <lineage>
        <taxon>Eukaryota</taxon>
        <taxon>Metazoa</taxon>
        <taxon>Chordata</taxon>
        <taxon>Cephalochordata</taxon>
        <taxon>Leptocardii</taxon>
        <taxon>Amphioxiformes</taxon>
        <taxon>Branchiostomatidae</taxon>
        <taxon>Branchiostoma</taxon>
    </lineage>
</organism>
<accession>A0A8J9W297</accession>
<keyword evidence="7 8" id="KW-0788">Thiol protease</keyword>
<protein>
    <recommendedName>
        <fullName evidence="8">Ubiquitin carboxyl-terminal hydrolase MINDY</fullName>
        <ecNumber evidence="8">3.4.19.12</ecNumber>
    </recommendedName>
</protein>
<comment type="catalytic activity">
    <reaction evidence="1 8">
        <text>Thiol-dependent hydrolysis of ester, thioester, amide, peptide and isopeptide bonds formed by the C-terminal Gly of ubiquitin (a 76-residue protein attached to proteins as an intracellular targeting signal).</text>
        <dbReference type="EC" id="3.4.19.12"/>
    </reaction>
</comment>
<keyword evidence="4 8" id="KW-0645">Protease</keyword>
<evidence type="ECO:0000256" key="4">
    <source>
        <dbReference type="ARBA" id="ARBA00022670"/>
    </source>
</evidence>
<evidence type="ECO:0000256" key="8">
    <source>
        <dbReference type="RuleBase" id="RU367088"/>
    </source>
</evidence>
<dbReference type="SMART" id="SM01174">
    <property type="entry name" value="DUF4205"/>
    <property type="match status" value="1"/>
</dbReference>
<feature type="region of interest" description="Disordered" evidence="9">
    <location>
        <begin position="119"/>
        <end position="154"/>
    </location>
</feature>
<evidence type="ECO:0000256" key="6">
    <source>
        <dbReference type="ARBA" id="ARBA00022801"/>
    </source>
</evidence>
<dbReference type="EMBL" id="OV696695">
    <property type="protein sequence ID" value="CAH1238049.1"/>
    <property type="molecule type" value="Genomic_DNA"/>
</dbReference>
<dbReference type="OrthoDB" id="9981542at2759"/>
<evidence type="ECO:0000313" key="11">
    <source>
        <dbReference type="EMBL" id="CAH1238049.1"/>
    </source>
</evidence>
<dbReference type="GO" id="GO:0005509">
    <property type="term" value="F:calcium ion binding"/>
    <property type="evidence" value="ECO:0007669"/>
    <property type="project" value="InterPro"/>
</dbReference>
<evidence type="ECO:0000256" key="9">
    <source>
        <dbReference type="SAM" id="MobiDB-lite"/>
    </source>
</evidence>